<keyword evidence="9" id="KW-1185">Reference proteome</keyword>
<dbReference type="CDD" id="cd16913">
    <property type="entry name" value="YkuD_like"/>
    <property type="match status" value="1"/>
</dbReference>
<feature type="active site" description="Proton donor/acceptor" evidence="6">
    <location>
        <position position="155"/>
    </location>
</feature>
<dbReference type="AlphaFoldDB" id="L1L3B1"/>
<protein>
    <recommendedName>
        <fullName evidence="7">L,D-TPase catalytic domain-containing protein</fullName>
    </recommendedName>
</protein>
<dbReference type="InterPro" id="IPR005490">
    <property type="entry name" value="LD_TPept_cat_dom"/>
</dbReference>
<keyword evidence="2" id="KW-0808">Transferase</keyword>
<dbReference type="PATRIC" id="fig|698759.3.peg.2015"/>
<dbReference type="EMBL" id="AEJC01000153">
    <property type="protein sequence ID" value="EKX67387.1"/>
    <property type="molecule type" value="Genomic_DNA"/>
</dbReference>
<keyword evidence="3 6" id="KW-0133">Cell shape</keyword>
<feature type="domain" description="L,D-TPase catalytic" evidence="7">
    <location>
        <begin position="68"/>
        <end position="215"/>
    </location>
</feature>
<name>L1L3B1_9ACTN</name>
<dbReference type="Pfam" id="PF03734">
    <property type="entry name" value="YkuD"/>
    <property type="match status" value="1"/>
</dbReference>
<evidence type="ECO:0000313" key="8">
    <source>
        <dbReference type="EMBL" id="EKX67387.1"/>
    </source>
</evidence>
<evidence type="ECO:0000256" key="2">
    <source>
        <dbReference type="ARBA" id="ARBA00022679"/>
    </source>
</evidence>
<dbReference type="GO" id="GO:0009252">
    <property type="term" value="P:peptidoglycan biosynthetic process"/>
    <property type="evidence" value="ECO:0007669"/>
    <property type="project" value="UniProtKB-UniPathway"/>
</dbReference>
<dbReference type="PROSITE" id="PS52029">
    <property type="entry name" value="LD_TPASE"/>
    <property type="match status" value="1"/>
</dbReference>
<dbReference type="UniPathway" id="UPA00219"/>
<dbReference type="GO" id="GO:0008360">
    <property type="term" value="P:regulation of cell shape"/>
    <property type="evidence" value="ECO:0007669"/>
    <property type="project" value="UniProtKB-UniRule"/>
</dbReference>
<organism evidence="8 9">
    <name type="scientific">Streptomyces ipomoeae 91-03</name>
    <dbReference type="NCBI Taxonomy" id="698759"/>
    <lineage>
        <taxon>Bacteria</taxon>
        <taxon>Bacillati</taxon>
        <taxon>Actinomycetota</taxon>
        <taxon>Actinomycetes</taxon>
        <taxon>Kitasatosporales</taxon>
        <taxon>Streptomycetaceae</taxon>
        <taxon>Streptomyces</taxon>
    </lineage>
</organism>
<dbReference type="Proteomes" id="UP000010411">
    <property type="component" value="Unassembled WGS sequence"/>
</dbReference>
<proteinExistence type="predicted"/>
<sequence length="216" mass="23718">MTAVTHEHPLRTRDQRHNMGDTLSTRTRITAVATAVVAVAGLAGTASLPAHAAPESTKSAAASGYYLHFDKGTNTNSRLYLKQSGTNKVIASFRAGSGVSTNECTRMKGWLPTKSYTIKNWFTRYNGSVIKGYAFQLNDTKCKNNSTWRTELFIHSEMTRTGGQGANTPGKDDADRWEGNNDYKSAGCIKMSPTDIKKLYEQARRVGFPTKLVVTN</sequence>
<dbReference type="GO" id="GO:0016740">
    <property type="term" value="F:transferase activity"/>
    <property type="evidence" value="ECO:0007669"/>
    <property type="project" value="UniProtKB-KW"/>
</dbReference>
<evidence type="ECO:0000256" key="3">
    <source>
        <dbReference type="ARBA" id="ARBA00022960"/>
    </source>
</evidence>
<evidence type="ECO:0000256" key="5">
    <source>
        <dbReference type="ARBA" id="ARBA00023316"/>
    </source>
</evidence>
<dbReference type="Gene3D" id="2.40.440.10">
    <property type="entry name" value="L,D-transpeptidase catalytic domain-like"/>
    <property type="match status" value="1"/>
</dbReference>
<keyword evidence="4 6" id="KW-0573">Peptidoglycan synthesis</keyword>
<evidence type="ECO:0000259" key="7">
    <source>
        <dbReference type="PROSITE" id="PS52029"/>
    </source>
</evidence>
<feature type="active site" description="Nucleophile" evidence="6">
    <location>
        <position position="188"/>
    </location>
</feature>
<evidence type="ECO:0000256" key="6">
    <source>
        <dbReference type="PROSITE-ProRule" id="PRU01373"/>
    </source>
</evidence>
<dbReference type="InterPro" id="IPR038063">
    <property type="entry name" value="Transpep_catalytic_dom"/>
</dbReference>
<accession>L1L3B1</accession>
<reference evidence="8 9" key="1">
    <citation type="submission" date="2012-11" db="EMBL/GenBank/DDBJ databases">
        <authorList>
            <person name="Huguet-Tapia J.C."/>
            <person name="Durkin A.S."/>
            <person name="Pettis G.S."/>
            <person name="Badger J.H."/>
        </authorList>
    </citation>
    <scope>NUCLEOTIDE SEQUENCE [LARGE SCALE GENOMIC DNA]</scope>
    <source>
        <strain evidence="8 9">91-03</strain>
    </source>
</reference>
<evidence type="ECO:0000256" key="4">
    <source>
        <dbReference type="ARBA" id="ARBA00022984"/>
    </source>
</evidence>
<comment type="caution">
    <text evidence="8">The sequence shown here is derived from an EMBL/GenBank/DDBJ whole genome shotgun (WGS) entry which is preliminary data.</text>
</comment>
<dbReference type="GO" id="GO:0071555">
    <property type="term" value="P:cell wall organization"/>
    <property type="evidence" value="ECO:0007669"/>
    <property type="project" value="UniProtKB-UniRule"/>
</dbReference>
<keyword evidence="5 6" id="KW-0961">Cell wall biogenesis/degradation</keyword>
<evidence type="ECO:0000256" key="1">
    <source>
        <dbReference type="ARBA" id="ARBA00004752"/>
    </source>
</evidence>
<comment type="pathway">
    <text evidence="1 6">Cell wall biogenesis; peptidoglycan biosynthesis.</text>
</comment>
<gene>
    <name evidence="8" type="ORF">STRIP9103_02805</name>
</gene>
<evidence type="ECO:0000313" key="9">
    <source>
        <dbReference type="Proteomes" id="UP000010411"/>
    </source>
</evidence>